<protein>
    <submittedName>
        <fullName evidence="1">Uncharacterized protein</fullName>
    </submittedName>
</protein>
<name>A0AA88Q8E2_9TELE</name>
<reference evidence="1" key="1">
    <citation type="submission" date="2023-08" db="EMBL/GenBank/DDBJ databases">
        <title>Chromosome-level Genome Assembly of mud carp (Cirrhinus molitorella).</title>
        <authorList>
            <person name="Liu H."/>
        </authorList>
    </citation>
    <scope>NUCLEOTIDE SEQUENCE</scope>
    <source>
        <strain evidence="1">Prfri</strain>
        <tissue evidence="1">Muscle</tissue>
    </source>
</reference>
<proteinExistence type="predicted"/>
<dbReference type="Proteomes" id="UP001187343">
    <property type="component" value="Unassembled WGS sequence"/>
</dbReference>
<accession>A0AA88Q8E2</accession>
<gene>
    <name evidence="1" type="ORF">Q8A67_003647</name>
</gene>
<dbReference type="AlphaFoldDB" id="A0AA88Q8E2"/>
<evidence type="ECO:0000313" key="1">
    <source>
        <dbReference type="EMBL" id="KAK2911514.1"/>
    </source>
</evidence>
<evidence type="ECO:0000313" key="2">
    <source>
        <dbReference type="Proteomes" id="UP001187343"/>
    </source>
</evidence>
<organism evidence="1 2">
    <name type="scientific">Cirrhinus molitorella</name>
    <name type="common">mud carp</name>
    <dbReference type="NCBI Taxonomy" id="172907"/>
    <lineage>
        <taxon>Eukaryota</taxon>
        <taxon>Metazoa</taxon>
        <taxon>Chordata</taxon>
        <taxon>Craniata</taxon>
        <taxon>Vertebrata</taxon>
        <taxon>Euteleostomi</taxon>
        <taxon>Actinopterygii</taxon>
        <taxon>Neopterygii</taxon>
        <taxon>Teleostei</taxon>
        <taxon>Ostariophysi</taxon>
        <taxon>Cypriniformes</taxon>
        <taxon>Cyprinidae</taxon>
        <taxon>Labeoninae</taxon>
        <taxon>Labeonini</taxon>
        <taxon>Cirrhinus</taxon>
    </lineage>
</organism>
<keyword evidence="2" id="KW-1185">Reference proteome</keyword>
<comment type="caution">
    <text evidence="1">The sequence shown here is derived from an EMBL/GenBank/DDBJ whole genome shotgun (WGS) entry which is preliminary data.</text>
</comment>
<dbReference type="EMBL" id="JAUYZG010000003">
    <property type="protein sequence ID" value="KAK2911514.1"/>
    <property type="molecule type" value="Genomic_DNA"/>
</dbReference>
<sequence length="77" mass="8128">MSALAGRAYSSAGQAASVHSMAVLQVYQAKLLHALDEAGPEHRAETDVPSADCETLESVKVRGREACAWLLLGTVCE</sequence>